<sequence>MSRKKRPQVQQEQTRQKQESHEQKEEKEDTQAQVQIPSNAPATTRQRELLRLAVQREWLYPNPFACDHAKWKNLTAGEADQLLASLPRERLGILERELNEEQRRRADHGIARAIGRGLEDVIRQIGHSIDGGIS</sequence>
<reference evidence="2 3" key="1">
    <citation type="submission" date="2018-04" db="EMBL/GenBank/DDBJ databases">
        <title>Genomic Encyclopedia of Type Strains, Phase IV (KMG-IV): sequencing the most valuable type-strain genomes for metagenomic binning, comparative biology and taxonomic classification.</title>
        <authorList>
            <person name="Goeker M."/>
        </authorList>
    </citation>
    <scope>NUCLEOTIDE SEQUENCE [LARGE SCALE GENOMIC DNA]</scope>
    <source>
        <strain evidence="2 3">DSM 14823</strain>
    </source>
</reference>
<protein>
    <submittedName>
        <fullName evidence="2">Uncharacterized protein</fullName>
    </submittedName>
</protein>
<evidence type="ECO:0000313" key="2">
    <source>
        <dbReference type="EMBL" id="PVY39777.1"/>
    </source>
</evidence>
<keyword evidence="3" id="KW-1185">Reference proteome</keyword>
<organism evidence="2 3">
    <name type="scientific">Victivallis vadensis</name>
    <dbReference type="NCBI Taxonomy" id="172901"/>
    <lineage>
        <taxon>Bacteria</taxon>
        <taxon>Pseudomonadati</taxon>
        <taxon>Lentisphaerota</taxon>
        <taxon>Lentisphaeria</taxon>
        <taxon>Victivallales</taxon>
        <taxon>Victivallaceae</taxon>
        <taxon>Victivallis</taxon>
    </lineage>
</organism>
<feature type="compositionally biased region" description="Basic and acidic residues" evidence="1">
    <location>
        <begin position="14"/>
        <end position="30"/>
    </location>
</feature>
<gene>
    <name evidence="2" type="ORF">C8D82_11918</name>
</gene>
<dbReference type="GeneID" id="78295837"/>
<name>A0A2U1AU31_9BACT</name>
<accession>A0A2U1AU31</accession>
<comment type="caution">
    <text evidence="2">The sequence shown here is derived from an EMBL/GenBank/DDBJ whole genome shotgun (WGS) entry which is preliminary data.</text>
</comment>
<feature type="region of interest" description="Disordered" evidence="1">
    <location>
        <begin position="1"/>
        <end position="45"/>
    </location>
</feature>
<feature type="compositionally biased region" description="Polar residues" evidence="1">
    <location>
        <begin position="31"/>
        <end position="44"/>
    </location>
</feature>
<dbReference type="RefSeq" id="WP_116884545.1">
    <property type="nucleotide sequence ID" value="NZ_CABMMC010000007.1"/>
</dbReference>
<dbReference type="Proteomes" id="UP000245959">
    <property type="component" value="Unassembled WGS sequence"/>
</dbReference>
<proteinExistence type="predicted"/>
<dbReference type="AlphaFoldDB" id="A0A2U1AU31"/>
<evidence type="ECO:0000256" key="1">
    <source>
        <dbReference type="SAM" id="MobiDB-lite"/>
    </source>
</evidence>
<dbReference type="EMBL" id="QEKH01000019">
    <property type="protein sequence ID" value="PVY39777.1"/>
    <property type="molecule type" value="Genomic_DNA"/>
</dbReference>
<evidence type="ECO:0000313" key="3">
    <source>
        <dbReference type="Proteomes" id="UP000245959"/>
    </source>
</evidence>